<dbReference type="AlphaFoldDB" id="A0A1M5JDU7"/>
<proteinExistence type="predicted"/>
<organism evidence="1 2">
    <name type="scientific">Asaccharospora irregularis DSM 2635</name>
    <dbReference type="NCBI Taxonomy" id="1121321"/>
    <lineage>
        <taxon>Bacteria</taxon>
        <taxon>Bacillati</taxon>
        <taxon>Bacillota</taxon>
        <taxon>Clostridia</taxon>
        <taxon>Peptostreptococcales</taxon>
        <taxon>Peptostreptococcaceae</taxon>
        <taxon>Asaccharospora</taxon>
    </lineage>
</organism>
<name>A0A1M5JDU7_9FIRM</name>
<dbReference type="EMBL" id="FQWX01000001">
    <property type="protein sequence ID" value="SHG38708.1"/>
    <property type="molecule type" value="Genomic_DNA"/>
</dbReference>
<evidence type="ECO:0000313" key="2">
    <source>
        <dbReference type="Proteomes" id="UP000243255"/>
    </source>
</evidence>
<accession>A0A1M5JDU7</accession>
<protein>
    <submittedName>
        <fullName evidence="1">Uncharacterized protein</fullName>
    </submittedName>
</protein>
<dbReference type="OrthoDB" id="1749946at2"/>
<dbReference type="Proteomes" id="UP000243255">
    <property type="component" value="Unassembled WGS sequence"/>
</dbReference>
<reference evidence="2" key="1">
    <citation type="submission" date="2016-11" db="EMBL/GenBank/DDBJ databases">
        <authorList>
            <person name="Varghese N."/>
            <person name="Submissions S."/>
        </authorList>
    </citation>
    <scope>NUCLEOTIDE SEQUENCE [LARGE SCALE GENOMIC DNA]</scope>
    <source>
        <strain evidence="2">DSM 2635</strain>
    </source>
</reference>
<dbReference type="STRING" id="1121321.SAMN04488530_10197"/>
<keyword evidence="2" id="KW-1185">Reference proteome</keyword>
<sequence>MKDDIIKKAYIASFDIEDKSLKDLIIINTKCLVDNYKQRFVFVDSNRLKDELIYYRCYGETPKYNFMLNIILPVILSNTSIQKGEEESIALIEKYVKYFKKDGQLFEYILASVLYNGIMHNIIDDKNIGYEELLQKIKEKIICFSMELDKQDTIKFQMVRIKVIQKIDNYIDLKVDDYDDNEIISTVLNILYDIYIEDRQVKNDGMLSIKKSILSVLGEEPNLNTDNIDFILSMAEYIIKLRIYKINKKLYENNANPRLFINLNEGDNIVDPIFNKVTVISKNFINNILSIKIKSKSGTHVLKFKKS</sequence>
<dbReference type="RefSeq" id="WP_073123175.1">
    <property type="nucleotide sequence ID" value="NZ_BAABCH010000010.1"/>
</dbReference>
<gene>
    <name evidence="1" type="ORF">SAMN04488530_10197</name>
</gene>
<evidence type="ECO:0000313" key="1">
    <source>
        <dbReference type="EMBL" id="SHG38708.1"/>
    </source>
</evidence>